<accession>A0A1B1A867</accession>
<dbReference type="InterPro" id="IPR009843">
    <property type="entry name" value="DUF1403"/>
</dbReference>
<organism evidence="1 2">
    <name type="scientific">Tritonibacter mobilis F1926</name>
    <dbReference type="NCBI Taxonomy" id="1265309"/>
    <lineage>
        <taxon>Bacteria</taxon>
        <taxon>Pseudomonadati</taxon>
        <taxon>Pseudomonadota</taxon>
        <taxon>Alphaproteobacteria</taxon>
        <taxon>Rhodobacterales</taxon>
        <taxon>Paracoccaceae</taxon>
        <taxon>Tritonibacter</taxon>
    </lineage>
</organism>
<name>A0A1B1A867_9RHOB</name>
<reference evidence="1 2" key="1">
    <citation type="journal article" date="2016" name="ISME J.">
        <title>Global occurrence and heterogeneity of the Roseobacter-clade species Ruegeria mobilis.</title>
        <authorList>
            <person name="Sonnenschein E."/>
            <person name="Gram L."/>
        </authorList>
    </citation>
    <scope>NUCLEOTIDE SEQUENCE [LARGE SCALE GENOMIC DNA]</scope>
    <source>
        <strain evidence="1 2">F1926</strain>
        <plasmid evidence="1 2">unnamed1</plasmid>
    </source>
</reference>
<gene>
    <name evidence="1" type="ORF">K529_018575</name>
</gene>
<sequence>MSDNQILLDVIEYDNARRFSYQLLRESAVAGYALAMNTLGRESDPHFKSLPLLPSWVTSTRAEATEYVAFLSGAALSHLHLVLADNTVPKTLIRDRLALRAAEVTVGFSGRSETMSDLRDALHFLSPGDLPGPAGEIYQLWRRSVQRPIHPSSFGAQHSIFSDEQIAVWFTQSDVSPIERAANVLEQCLDIAPANEASALILAEAVLAKTLGWERITPVFTLGLKHSDLRARGERLVLACHHALRRAIIEILRHVSDGTRNTIRVSAIVPKLRAKGAKEAVQIFLTQEAVAPSALPMPDRAARRLCDRLVNLGVVRELTGRDSFRLYGI</sequence>
<dbReference type="RefSeq" id="WP_005610299.1">
    <property type="nucleotide sequence ID" value="NZ_CP015231.1"/>
</dbReference>
<dbReference type="AlphaFoldDB" id="A0A1B1A867"/>
<dbReference type="Pfam" id="PF07183">
    <property type="entry name" value="DUF1403"/>
    <property type="match status" value="1"/>
</dbReference>
<evidence type="ECO:0008006" key="3">
    <source>
        <dbReference type="Google" id="ProtNLM"/>
    </source>
</evidence>
<dbReference type="EMBL" id="CP015231">
    <property type="protein sequence ID" value="ANP42769.1"/>
    <property type="molecule type" value="Genomic_DNA"/>
</dbReference>
<dbReference type="GeneID" id="28251883"/>
<proteinExistence type="predicted"/>
<geneLocation type="plasmid" evidence="1 2">
    <name>unnamed1</name>
</geneLocation>
<dbReference type="KEGG" id="rmb:K529_018575"/>
<evidence type="ECO:0000313" key="2">
    <source>
        <dbReference type="Proteomes" id="UP000013243"/>
    </source>
</evidence>
<dbReference type="Proteomes" id="UP000013243">
    <property type="component" value="Plasmid unnamed1"/>
</dbReference>
<evidence type="ECO:0000313" key="1">
    <source>
        <dbReference type="EMBL" id="ANP42769.1"/>
    </source>
</evidence>
<protein>
    <recommendedName>
        <fullName evidence="3">DUF1403 family protein</fullName>
    </recommendedName>
</protein>
<dbReference type="OrthoDB" id="7865302at2"/>
<keyword evidence="1" id="KW-0614">Plasmid</keyword>